<dbReference type="STRING" id="35622.SAMN04489764_5309"/>
<evidence type="ECO:0000259" key="6">
    <source>
        <dbReference type="Pfam" id="PF00496"/>
    </source>
</evidence>
<dbReference type="OrthoDB" id="5240629at2"/>
<evidence type="ECO:0000256" key="5">
    <source>
        <dbReference type="SAM" id="SignalP"/>
    </source>
</evidence>
<dbReference type="SUPFAM" id="SSF53850">
    <property type="entry name" value="Periplasmic binding protein-like II"/>
    <property type="match status" value="1"/>
</dbReference>
<keyword evidence="8" id="KW-1185">Reference proteome</keyword>
<keyword evidence="4 5" id="KW-0732">Signal</keyword>
<evidence type="ECO:0000313" key="8">
    <source>
        <dbReference type="Proteomes" id="UP000217103"/>
    </source>
</evidence>
<dbReference type="RefSeq" id="WP_093262920.1">
    <property type="nucleotide sequence ID" value="NZ_FNKK01000002.1"/>
</dbReference>
<feature type="signal peptide" evidence="5">
    <location>
        <begin position="1"/>
        <end position="24"/>
    </location>
</feature>
<dbReference type="Gene3D" id="3.40.190.10">
    <property type="entry name" value="Periplasmic binding protein-like II"/>
    <property type="match status" value="1"/>
</dbReference>
<dbReference type="GO" id="GO:0030313">
    <property type="term" value="C:cell envelope"/>
    <property type="evidence" value="ECO:0007669"/>
    <property type="project" value="UniProtKB-SubCell"/>
</dbReference>
<evidence type="ECO:0000256" key="3">
    <source>
        <dbReference type="ARBA" id="ARBA00022448"/>
    </source>
</evidence>
<evidence type="ECO:0000256" key="4">
    <source>
        <dbReference type="ARBA" id="ARBA00022729"/>
    </source>
</evidence>
<sequence>MPNALKARVAIALAVVVTLSSSLAACSSRGGSDTPPSSAADNVLTVAVGVVPDTWDPHVSPADVVGGLLRPVFDSLVAQRPDGTLVPWLAKSWTVSEDGLAYTFELRRDVTFSDGTRFDAAAVKANLDHVVAPETASKLAASLIGPYDRTETPDDFTAVIHLKKPYSSLLRALSTTYLGMQSPVSLRDHADDLTSGEHAVGTGPFRLTSVTPGQRAVLEKRPDYAWAPSSAAHQGPARLDKIVIQFLPESAARVGAVTSGQADLAQQVPATRLAELRETDGVEVVSTGVPGAPYSYYLNSARPPLDNADVRRAIRYAIDFDGLVNGVFRGEYERTWSPLGPASVAYDPATERSWGYDKAKADALLDKLGYTERDDEGYRTRDGKRLTLEMPYVQSFVTPEHHALDVGVQDALKQIGVELRLLPMDSAASQGRTRGGDYDVFAFSWGSTDPSLLYNLFHSSKQFADGGANAARTHDAELDRLLDAARVDTSDEQGAEQYRKVQHRVIDQAYSLPVYAPQRDTLIRSTVSNLVFDAQGWPDFHSAQVVRR</sequence>
<comment type="similarity">
    <text evidence="2">Belongs to the bacterial solute-binding protein 5 family.</text>
</comment>
<dbReference type="InterPro" id="IPR039424">
    <property type="entry name" value="SBP_5"/>
</dbReference>
<dbReference type="PANTHER" id="PTHR30290:SF10">
    <property type="entry name" value="PERIPLASMIC OLIGOPEPTIDE-BINDING PROTEIN-RELATED"/>
    <property type="match status" value="1"/>
</dbReference>
<dbReference type="Pfam" id="PF00496">
    <property type="entry name" value="SBP_bac_5"/>
    <property type="match status" value="1"/>
</dbReference>
<name>A0A1H1I7G4_9ACTN</name>
<dbReference type="GO" id="GO:1904680">
    <property type="term" value="F:peptide transmembrane transporter activity"/>
    <property type="evidence" value="ECO:0007669"/>
    <property type="project" value="TreeGrafter"/>
</dbReference>
<feature type="chain" id="PRO_5011690576" evidence="5">
    <location>
        <begin position="25"/>
        <end position="548"/>
    </location>
</feature>
<evidence type="ECO:0000256" key="1">
    <source>
        <dbReference type="ARBA" id="ARBA00004196"/>
    </source>
</evidence>
<keyword evidence="3" id="KW-0813">Transport</keyword>
<protein>
    <submittedName>
        <fullName evidence="7">Peptide/nickel transport system substrate-binding protein</fullName>
    </submittedName>
</protein>
<evidence type="ECO:0000313" key="7">
    <source>
        <dbReference type="EMBL" id="SDR33641.1"/>
    </source>
</evidence>
<dbReference type="EMBL" id="FNKK01000002">
    <property type="protein sequence ID" value="SDR33641.1"/>
    <property type="molecule type" value="Genomic_DNA"/>
</dbReference>
<dbReference type="PANTHER" id="PTHR30290">
    <property type="entry name" value="PERIPLASMIC BINDING COMPONENT OF ABC TRANSPORTER"/>
    <property type="match status" value="1"/>
</dbReference>
<dbReference type="PROSITE" id="PS51257">
    <property type="entry name" value="PROKAR_LIPOPROTEIN"/>
    <property type="match status" value="1"/>
</dbReference>
<gene>
    <name evidence="7" type="ORF">SAMN04489764_5309</name>
</gene>
<dbReference type="GO" id="GO:0042597">
    <property type="term" value="C:periplasmic space"/>
    <property type="evidence" value="ECO:0007669"/>
    <property type="project" value="UniProtKB-ARBA"/>
</dbReference>
<reference evidence="7 8" key="1">
    <citation type="submission" date="2016-10" db="EMBL/GenBank/DDBJ databases">
        <authorList>
            <person name="de Groot N.N."/>
        </authorList>
    </citation>
    <scope>NUCLEOTIDE SEQUENCE [LARGE SCALE GENOMIC DNA]</scope>
    <source>
        <strain evidence="7 8">DSM 43794</strain>
    </source>
</reference>
<dbReference type="GO" id="GO:0015833">
    <property type="term" value="P:peptide transport"/>
    <property type="evidence" value="ECO:0007669"/>
    <property type="project" value="TreeGrafter"/>
</dbReference>
<dbReference type="GO" id="GO:0043190">
    <property type="term" value="C:ATP-binding cassette (ABC) transporter complex"/>
    <property type="evidence" value="ECO:0007669"/>
    <property type="project" value="InterPro"/>
</dbReference>
<evidence type="ECO:0000256" key="2">
    <source>
        <dbReference type="ARBA" id="ARBA00005695"/>
    </source>
</evidence>
<dbReference type="Proteomes" id="UP000217103">
    <property type="component" value="Unassembled WGS sequence"/>
</dbReference>
<feature type="domain" description="Solute-binding protein family 5" evidence="6">
    <location>
        <begin position="84"/>
        <end position="461"/>
    </location>
</feature>
<dbReference type="InterPro" id="IPR000914">
    <property type="entry name" value="SBP_5_dom"/>
</dbReference>
<dbReference type="CDD" id="cd08492">
    <property type="entry name" value="PBP2_NikA_DppA_OppA_like_15"/>
    <property type="match status" value="1"/>
</dbReference>
<dbReference type="InterPro" id="IPR030678">
    <property type="entry name" value="Peptide/Ni-bd"/>
</dbReference>
<dbReference type="Gene3D" id="3.10.105.10">
    <property type="entry name" value="Dipeptide-binding Protein, Domain 3"/>
    <property type="match status" value="1"/>
</dbReference>
<dbReference type="AlphaFoldDB" id="A0A1H1I7G4"/>
<dbReference type="PIRSF" id="PIRSF002741">
    <property type="entry name" value="MppA"/>
    <property type="match status" value="1"/>
</dbReference>
<accession>A0A1H1I7G4</accession>
<comment type="subcellular location">
    <subcellularLocation>
        <location evidence="1">Cell envelope</location>
    </subcellularLocation>
</comment>
<proteinExistence type="inferred from homology"/>
<organism evidence="7 8">
    <name type="scientific">Thermostaphylospora chromogena</name>
    <dbReference type="NCBI Taxonomy" id="35622"/>
    <lineage>
        <taxon>Bacteria</taxon>
        <taxon>Bacillati</taxon>
        <taxon>Actinomycetota</taxon>
        <taxon>Actinomycetes</taxon>
        <taxon>Streptosporangiales</taxon>
        <taxon>Thermomonosporaceae</taxon>
        <taxon>Thermostaphylospora</taxon>
    </lineage>
</organism>